<keyword evidence="2" id="KW-0472">Membrane</keyword>
<sequence>MGEHDEDARRWAPPGHPAARGTGGGDAPEQPGTSAAAPWTRGARPTRRPDDASATSAVPVPAPPWDAPPEQGAAGEREPRMWPIAAGIAGLAVLACIPHWVAPTIALMVSLVGIPIAWGFRRISHGRRRVQYVVVVLTLLLTAALAVIAPLLWLELGVLAPLTVPDVPAPE</sequence>
<keyword evidence="2" id="KW-0812">Transmembrane</keyword>
<dbReference type="AlphaFoldDB" id="A0A5M8QKK9"/>
<reference evidence="3 4" key="1">
    <citation type="submission" date="2019-08" db="EMBL/GenBank/DDBJ databases">
        <title>Agrococcus lahaulensis sp. nov., isolated from a cold desert of the Indian Himalayas.</title>
        <authorList>
            <person name="Qu J.H."/>
        </authorList>
    </citation>
    <scope>NUCLEOTIDE SEQUENCE [LARGE SCALE GENOMIC DNA]</scope>
    <source>
        <strain evidence="3 4">NS18</strain>
    </source>
</reference>
<name>A0A5M8QKK9_9MICO</name>
<keyword evidence="4" id="KW-1185">Reference proteome</keyword>
<keyword evidence="2" id="KW-1133">Transmembrane helix</keyword>
<dbReference type="RefSeq" id="WP_146355812.1">
    <property type="nucleotide sequence ID" value="NZ_VOIR01000012.1"/>
</dbReference>
<proteinExistence type="predicted"/>
<feature type="transmembrane region" description="Helical" evidence="2">
    <location>
        <begin position="132"/>
        <end position="153"/>
    </location>
</feature>
<evidence type="ECO:0000256" key="1">
    <source>
        <dbReference type="SAM" id="MobiDB-lite"/>
    </source>
</evidence>
<feature type="transmembrane region" description="Helical" evidence="2">
    <location>
        <begin position="100"/>
        <end position="120"/>
    </location>
</feature>
<gene>
    <name evidence="3" type="ORF">FQ330_05415</name>
</gene>
<accession>A0A5M8QKK9</accession>
<protein>
    <submittedName>
        <fullName evidence="3">Uncharacterized protein</fullName>
    </submittedName>
</protein>
<comment type="caution">
    <text evidence="3">The sequence shown here is derived from an EMBL/GenBank/DDBJ whole genome shotgun (WGS) entry which is preliminary data.</text>
</comment>
<feature type="region of interest" description="Disordered" evidence="1">
    <location>
        <begin position="1"/>
        <end position="76"/>
    </location>
</feature>
<evidence type="ECO:0000313" key="3">
    <source>
        <dbReference type="EMBL" id="KAA6435193.1"/>
    </source>
</evidence>
<feature type="compositionally biased region" description="Basic and acidic residues" evidence="1">
    <location>
        <begin position="1"/>
        <end position="10"/>
    </location>
</feature>
<evidence type="ECO:0000313" key="4">
    <source>
        <dbReference type="Proteomes" id="UP000323221"/>
    </source>
</evidence>
<organism evidence="3 4">
    <name type="scientific">Agrococcus sediminis</name>
    <dbReference type="NCBI Taxonomy" id="2599924"/>
    <lineage>
        <taxon>Bacteria</taxon>
        <taxon>Bacillati</taxon>
        <taxon>Actinomycetota</taxon>
        <taxon>Actinomycetes</taxon>
        <taxon>Micrococcales</taxon>
        <taxon>Microbacteriaceae</taxon>
        <taxon>Agrococcus</taxon>
    </lineage>
</organism>
<dbReference type="EMBL" id="VOIR01000012">
    <property type="protein sequence ID" value="KAA6435193.1"/>
    <property type="molecule type" value="Genomic_DNA"/>
</dbReference>
<dbReference type="Proteomes" id="UP000323221">
    <property type="component" value="Unassembled WGS sequence"/>
</dbReference>
<dbReference type="OrthoDB" id="5119166at2"/>
<evidence type="ECO:0000256" key="2">
    <source>
        <dbReference type="SAM" id="Phobius"/>
    </source>
</evidence>